<reference evidence="1" key="1">
    <citation type="submission" date="2021-12" db="EMBL/GenBank/DDBJ databases">
        <title>Curvularia clavata genome.</title>
        <authorList>
            <person name="Cao Y."/>
        </authorList>
    </citation>
    <scope>NUCLEOTIDE SEQUENCE</scope>
    <source>
        <strain evidence="1">Yc1106</strain>
    </source>
</reference>
<keyword evidence="2" id="KW-1185">Reference proteome</keyword>
<organism evidence="1 2">
    <name type="scientific">Curvularia clavata</name>
    <dbReference type="NCBI Taxonomy" id="95742"/>
    <lineage>
        <taxon>Eukaryota</taxon>
        <taxon>Fungi</taxon>
        <taxon>Dikarya</taxon>
        <taxon>Ascomycota</taxon>
        <taxon>Pezizomycotina</taxon>
        <taxon>Dothideomycetes</taxon>
        <taxon>Pleosporomycetidae</taxon>
        <taxon>Pleosporales</taxon>
        <taxon>Pleosporineae</taxon>
        <taxon>Pleosporaceae</taxon>
        <taxon>Curvularia</taxon>
    </lineage>
</organism>
<dbReference type="Gene3D" id="3.30.1330.40">
    <property type="entry name" value="RutC-like"/>
    <property type="match status" value="1"/>
</dbReference>
<dbReference type="PANTHER" id="PTHR43857:SF1">
    <property type="entry name" value="YJGH FAMILY PROTEIN"/>
    <property type="match status" value="1"/>
</dbReference>
<name>A0A9Q8ZC67_CURCL</name>
<dbReference type="Pfam" id="PF01042">
    <property type="entry name" value="Ribonuc_L-PSP"/>
    <property type="match status" value="1"/>
</dbReference>
<proteinExistence type="predicted"/>
<dbReference type="OrthoDB" id="309640at2759"/>
<dbReference type="VEuPathDB" id="FungiDB:yc1106_05362"/>
<dbReference type="EMBL" id="CP089277">
    <property type="protein sequence ID" value="USP78088.1"/>
    <property type="molecule type" value="Genomic_DNA"/>
</dbReference>
<evidence type="ECO:0000313" key="2">
    <source>
        <dbReference type="Proteomes" id="UP001056012"/>
    </source>
</evidence>
<dbReference type="Proteomes" id="UP001056012">
    <property type="component" value="Chromosome 4"/>
</dbReference>
<evidence type="ECO:0000313" key="1">
    <source>
        <dbReference type="EMBL" id="USP78088.1"/>
    </source>
</evidence>
<protein>
    <submittedName>
        <fullName evidence="1">Translation initiation inhibitor</fullName>
    </submittedName>
</protein>
<dbReference type="SUPFAM" id="SSF55298">
    <property type="entry name" value="YjgF-like"/>
    <property type="match status" value="1"/>
</dbReference>
<gene>
    <name evidence="1" type="ORF">yc1106_05362</name>
</gene>
<dbReference type="InterPro" id="IPR006175">
    <property type="entry name" value="YjgF/YER057c/UK114"/>
</dbReference>
<dbReference type="InterPro" id="IPR035959">
    <property type="entry name" value="RutC-like_sf"/>
</dbReference>
<sequence>MSHLQYFDYPGFGERTKQHLNSSQAVRIGNLIELSGQGGWDRDTEEFPKDLSKEVDQAFDNVEHAIQHAGGKGWDQVYKLRVYVAVPIDEIAEPIVRNLKERCKNHGPIMTAVQVAGLYRNMRIEIEAVADLS</sequence>
<accession>A0A9Q8ZC67</accession>
<dbReference type="AlphaFoldDB" id="A0A9Q8ZC67"/>
<dbReference type="PANTHER" id="PTHR43857">
    <property type="entry name" value="BLR7761 PROTEIN"/>
    <property type="match status" value="1"/>
</dbReference>